<evidence type="ECO:0000259" key="12">
    <source>
        <dbReference type="PROSITE" id="PS50835"/>
    </source>
</evidence>
<evidence type="ECO:0000313" key="14">
    <source>
        <dbReference type="Proteomes" id="UP001501920"/>
    </source>
</evidence>
<feature type="transmembrane region" description="Helical" evidence="11">
    <location>
        <begin position="247"/>
        <end position="266"/>
    </location>
</feature>
<evidence type="ECO:0000256" key="1">
    <source>
        <dbReference type="ARBA" id="ARBA00004251"/>
    </source>
</evidence>
<dbReference type="SMART" id="SM00406">
    <property type="entry name" value="IGv"/>
    <property type="match status" value="2"/>
</dbReference>
<dbReference type="GO" id="GO:0006955">
    <property type="term" value="P:immune response"/>
    <property type="evidence" value="ECO:0007669"/>
    <property type="project" value="TreeGrafter"/>
</dbReference>
<dbReference type="PANTHER" id="PTHR25466">
    <property type="entry name" value="T-LYMPHOCYTE ACTIVATION ANTIGEN"/>
    <property type="match status" value="1"/>
</dbReference>
<dbReference type="AlphaFoldDB" id="A0AAR2IXW6"/>
<evidence type="ECO:0000256" key="4">
    <source>
        <dbReference type="ARBA" id="ARBA00022729"/>
    </source>
</evidence>
<accession>A0AAR2IXW6</accession>
<name>A0AAR2IXW6_PYGNA</name>
<evidence type="ECO:0000256" key="9">
    <source>
        <dbReference type="ARBA" id="ARBA00023180"/>
    </source>
</evidence>
<dbReference type="PROSITE" id="PS50835">
    <property type="entry name" value="IG_LIKE"/>
    <property type="match status" value="2"/>
</dbReference>
<evidence type="ECO:0000256" key="3">
    <source>
        <dbReference type="ARBA" id="ARBA00022692"/>
    </source>
</evidence>
<proteinExistence type="predicted"/>
<dbReference type="SMART" id="SM00408">
    <property type="entry name" value="IGc2"/>
    <property type="match status" value="2"/>
</dbReference>
<keyword evidence="3 11" id="KW-0812">Transmembrane</keyword>
<dbReference type="InterPro" id="IPR013106">
    <property type="entry name" value="Ig_V-set"/>
</dbReference>
<keyword evidence="4" id="KW-0732">Signal</keyword>
<protein>
    <recommendedName>
        <fullName evidence="12">Ig-like domain-containing protein</fullName>
    </recommendedName>
</protein>
<evidence type="ECO:0000313" key="13">
    <source>
        <dbReference type="Ensembl" id="ENSPNAP00000042902.1"/>
    </source>
</evidence>
<feature type="domain" description="Ig-like" evidence="12">
    <location>
        <begin position="1"/>
        <end position="81"/>
    </location>
</feature>
<evidence type="ECO:0000256" key="2">
    <source>
        <dbReference type="ARBA" id="ARBA00022475"/>
    </source>
</evidence>
<dbReference type="InterPro" id="IPR007110">
    <property type="entry name" value="Ig-like_dom"/>
</dbReference>
<organism evidence="13 14">
    <name type="scientific">Pygocentrus nattereri</name>
    <name type="common">Red-bellied piranha</name>
    <dbReference type="NCBI Taxonomy" id="42514"/>
    <lineage>
        <taxon>Eukaryota</taxon>
        <taxon>Metazoa</taxon>
        <taxon>Chordata</taxon>
        <taxon>Craniata</taxon>
        <taxon>Vertebrata</taxon>
        <taxon>Euteleostomi</taxon>
        <taxon>Actinopterygii</taxon>
        <taxon>Neopterygii</taxon>
        <taxon>Teleostei</taxon>
        <taxon>Ostariophysi</taxon>
        <taxon>Characiformes</taxon>
        <taxon>Characoidei</taxon>
        <taxon>Pygocentrus</taxon>
    </lineage>
</organism>
<evidence type="ECO:0000256" key="8">
    <source>
        <dbReference type="ARBA" id="ARBA00023170"/>
    </source>
</evidence>
<keyword evidence="10" id="KW-0393">Immunoglobulin domain</keyword>
<dbReference type="InterPro" id="IPR036179">
    <property type="entry name" value="Ig-like_dom_sf"/>
</dbReference>
<dbReference type="InterPro" id="IPR003598">
    <property type="entry name" value="Ig_sub2"/>
</dbReference>
<feature type="domain" description="Ig-like" evidence="12">
    <location>
        <begin position="112"/>
        <end position="198"/>
    </location>
</feature>
<keyword evidence="5 11" id="KW-1133">Transmembrane helix</keyword>
<dbReference type="GO" id="GO:0071222">
    <property type="term" value="P:cellular response to lipopolysaccharide"/>
    <property type="evidence" value="ECO:0007669"/>
    <property type="project" value="TreeGrafter"/>
</dbReference>
<evidence type="ECO:0000256" key="10">
    <source>
        <dbReference type="ARBA" id="ARBA00023319"/>
    </source>
</evidence>
<dbReference type="GO" id="GO:0009897">
    <property type="term" value="C:external side of plasma membrane"/>
    <property type="evidence" value="ECO:0007669"/>
    <property type="project" value="TreeGrafter"/>
</dbReference>
<dbReference type="InterPro" id="IPR051713">
    <property type="entry name" value="T-cell_Activation_Regulation"/>
</dbReference>
<sequence>MTAYTGGSVLLPCYCTDLHTKPEGFIWERDITNRDTWEEISSESGQYRDRFQLVNGHSPGNLSLLISHLTEEDGGVYRCNVKEKGHVFIKLTVKGCILEKGSEMLSITAHTGGSVLLPCYCTDLHTTPETFTWKKFDTNRSTWQEISNESGQYSTRVQLFNDHSPGNLSLLISHLTEKDGGDYSCRVMNNGSKYIRLTVEEAPATKLTPTLSRNIQTSVEPTATISSQTGNSPLTNARAEPPQSLPFVPFGLVTVIILHIIVAVVYHTKRNKGTNCTIIAVPLLVLYV</sequence>
<keyword evidence="2" id="KW-1003">Cell membrane</keyword>
<evidence type="ECO:0000256" key="5">
    <source>
        <dbReference type="ARBA" id="ARBA00022989"/>
    </source>
</evidence>
<keyword evidence="14" id="KW-1185">Reference proteome</keyword>
<evidence type="ECO:0000256" key="7">
    <source>
        <dbReference type="ARBA" id="ARBA00023157"/>
    </source>
</evidence>
<keyword evidence="9" id="KW-0325">Glycoprotein</keyword>
<reference evidence="13" key="3">
    <citation type="submission" date="2025-09" db="UniProtKB">
        <authorList>
            <consortium name="Ensembl"/>
        </authorList>
    </citation>
    <scope>IDENTIFICATION</scope>
</reference>
<dbReference type="GO" id="GO:0031295">
    <property type="term" value="P:T cell costimulation"/>
    <property type="evidence" value="ECO:0007669"/>
    <property type="project" value="TreeGrafter"/>
</dbReference>
<dbReference type="Proteomes" id="UP001501920">
    <property type="component" value="Chromosome 4"/>
</dbReference>
<comment type="subcellular location">
    <subcellularLocation>
        <location evidence="1">Cell membrane</location>
        <topology evidence="1">Single-pass type I membrane protein</topology>
    </subcellularLocation>
</comment>
<dbReference type="SMART" id="SM00409">
    <property type="entry name" value="IG"/>
    <property type="match status" value="2"/>
</dbReference>
<dbReference type="Gene3D" id="2.60.40.10">
    <property type="entry name" value="Immunoglobulins"/>
    <property type="match status" value="2"/>
</dbReference>
<dbReference type="InterPro" id="IPR013783">
    <property type="entry name" value="Ig-like_fold"/>
</dbReference>
<keyword evidence="8" id="KW-0675">Receptor</keyword>
<dbReference type="InterPro" id="IPR003599">
    <property type="entry name" value="Ig_sub"/>
</dbReference>
<keyword evidence="7" id="KW-1015">Disulfide bond</keyword>
<reference evidence="13 14" key="1">
    <citation type="submission" date="2020-10" db="EMBL/GenBank/DDBJ databases">
        <title>Pygocentrus nattereri (red-bellied piranha) genome, fPygNat1, primary haplotype.</title>
        <authorList>
            <person name="Myers G."/>
            <person name="Meyer A."/>
            <person name="Karagic N."/>
            <person name="Pippel M."/>
            <person name="Winkler S."/>
            <person name="Tracey A."/>
            <person name="Wood J."/>
            <person name="Formenti G."/>
            <person name="Howe K."/>
            <person name="Fedrigo O."/>
            <person name="Jarvis E.D."/>
        </authorList>
    </citation>
    <scope>NUCLEOTIDE SEQUENCE [LARGE SCALE GENOMIC DNA]</scope>
</reference>
<reference evidence="13" key="2">
    <citation type="submission" date="2025-08" db="UniProtKB">
        <authorList>
            <consortium name="Ensembl"/>
        </authorList>
    </citation>
    <scope>IDENTIFICATION</scope>
</reference>
<dbReference type="GO" id="GO:0007166">
    <property type="term" value="P:cell surface receptor signaling pathway"/>
    <property type="evidence" value="ECO:0007669"/>
    <property type="project" value="TreeGrafter"/>
</dbReference>
<dbReference type="SUPFAM" id="SSF48726">
    <property type="entry name" value="Immunoglobulin"/>
    <property type="match status" value="2"/>
</dbReference>
<keyword evidence="6 11" id="KW-0472">Membrane</keyword>
<dbReference type="PANTHER" id="PTHR25466:SF14">
    <property type="entry name" value="BUTYROPHILIN SUBFAMILY 2 MEMBER A2-LIKE-RELATED"/>
    <property type="match status" value="1"/>
</dbReference>
<evidence type="ECO:0000256" key="6">
    <source>
        <dbReference type="ARBA" id="ARBA00023136"/>
    </source>
</evidence>
<dbReference type="GO" id="GO:0042130">
    <property type="term" value="P:negative regulation of T cell proliferation"/>
    <property type="evidence" value="ECO:0007669"/>
    <property type="project" value="TreeGrafter"/>
</dbReference>
<dbReference type="Pfam" id="PF07686">
    <property type="entry name" value="V-set"/>
    <property type="match status" value="2"/>
</dbReference>
<dbReference type="Ensembl" id="ENSPNAT00000060745.1">
    <property type="protein sequence ID" value="ENSPNAP00000042902.1"/>
    <property type="gene ID" value="ENSPNAG00000034277.1"/>
</dbReference>
<dbReference type="GO" id="GO:0042102">
    <property type="term" value="P:positive regulation of T cell proliferation"/>
    <property type="evidence" value="ECO:0007669"/>
    <property type="project" value="TreeGrafter"/>
</dbReference>
<dbReference type="GeneTree" id="ENSGT01120000272172"/>
<evidence type="ECO:0000256" key="11">
    <source>
        <dbReference type="SAM" id="Phobius"/>
    </source>
</evidence>